<accession>A0A8H3TU95</accession>
<comment type="caution">
    <text evidence="3">The sequence shown here is derived from an EMBL/GenBank/DDBJ whole genome shotgun (WGS) entry which is preliminary data.</text>
</comment>
<evidence type="ECO:0000313" key="4">
    <source>
        <dbReference type="Proteomes" id="UP000620104"/>
    </source>
</evidence>
<dbReference type="AlphaFoldDB" id="A0A8H3TU95"/>
<reference evidence="3" key="1">
    <citation type="submission" date="2020-07" db="EMBL/GenBank/DDBJ databases">
        <title>Draft Genome Sequence of a Deep-Sea Yeast, Naganishia (Cryptococcus) liquefaciens strain N6.</title>
        <authorList>
            <person name="Han Y.W."/>
            <person name="Kajitani R."/>
            <person name="Morimoto H."/>
            <person name="Parhat M."/>
            <person name="Tsubouchi H."/>
            <person name="Bakenova O."/>
            <person name="Ogata M."/>
            <person name="Argunhan B."/>
            <person name="Aoki R."/>
            <person name="Kajiwara S."/>
            <person name="Itoh T."/>
            <person name="Iwasaki H."/>
        </authorList>
    </citation>
    <scope>NUCLEOTIDE SEQUENCE</scope>
    <source>
        <strain evidence="3">N6</strain>
    </source>
</reference>
<evidence type="ECO:0000256" key="1">
    <source>
        <dbReference type="SAM" id="MobiDB-lite"/>
    </source>
</evidence>
<feature type="region of interest" description="Disordered" evidence="1">
    <location>
        <begin position="433"/>
        <end position="461"/>
    </location>
</feature>
<sequence>MSSVIGVVIIARHGDREGYYQSPTSYAASDTTITPLGSVQTYRSGQGARARYLGNGTERIAGLQQSGIDLNQVDFKADAAEGQVILDSTYSFAQGMFPADLEQGTMMLGNGTSVTSPLGGYVYVPIESVESDEDISLEGWTSCKTFTKWTSSVYASEPFKTVAAANADFLTSLKPFVGERNVSLENMYNVFDYMNVNYIHDATFRASVTEQQMEQARALANYHEQAVFSSPQKDGIGNIAGQTMIPGILEAMEKIISPTEPFLLQYYGTAYKPFISLMNITEVGIDGFVNYAAVAAFEVRNSSGTLTVSFNLRNTSEAAPDGSDYQAYPMFGSSTPEMPYYTFVENIGAYGVNSLGEWCNKCETTDARGCDVINALNDTLNDFVSPARTTGRHRVSPLVAGVIGALVGIVAALVVMFLGGAALKKTYRRKVVDASPRRRSEEAESAYEMESADRKTKHAEI</sequence>
<dbReference type="Proteomes" id="UP000620104">
    <property type="component" value="Unassembled WGS sequence"/>
</dbReference>
<dbReference type="OrthoDB" id="258392at2759"/>
<organism evidence="3 4">
    <name type="scientific">Naganishia liquefaciens</name>
    <dbReference type="NCBI Taxonomy" id="104408"/>
    <lineage>
        <taxon>Eukaryota</taxon>
        <taxon>Fungi</taxon>
        <taxon>Dikarya</taxon>
        <taxon>Basidiomycota</taxon>
        <taxon>Agaricomycotina</taxon>
        <taxon>Tremellomycetes</taxon>
        <taxon>Filobasidiales</taxon>
        <taxon>Filobasidiaceae</taxon>
        <taxon>Naganishia</taxon>
    </lineage>
</organism>
<dbReference type="InterPro" id="IPR050645">
    <property type="entry name" value="Histidine_acid_phosphatase"/>
</dbReference>
<dbReference type="PANTHER" id="PTHR11567">
    <property type="entry name" value="ACID PHOSPHATASE-RELATED"/>
    <property type="match status" value="1"/>
</dbReference>
<dbReference type="PANTHER" id="PTHR11567:SF142">
    <property type="entry name" value="PHOSPHOGLYCERATE MUTASE-LIKE PROTEIN"/>
    <property type="match status" value="1"/>
</dbReference>
<protein>
    <recommendedName>
        <fullName evidence="5">Phosphoglycerate mutase-like protein</fullName>
    </recommendedName>
</protein>
<gene>
    <name evidence="3" type="ORF">NliqN6_3453</name>
</gene>
<evidence type="ECO:0008006" key="5">
    <source>
        <dbReference type="Google" id="ProtNLM"/>
    </source>
</evidence>
<dbReference type="SUPFAM" id="SSF53254">
    <property type="entry name" value="Phosphoglycerate mutase-like"/>
    <property type="match status" value="1"/>
</dbReference>
<dbReference type="EMBL" id="BLZA01000020">
    <property type="protein sequence ID" value="GHJ87051.1"/>
    <property type="molecule type" value="Genomic_DNA"/>
</dbReference>
<keyword evidence="4" id="KW-1185">Reference proteome</keyword>
<feature type="compositionally biased region" description="Basic and acidic residues" evidence="1">
    <location>
        <begin position="433"/>
        <end position="442"/>
    </location>
</feature>
<keyword evidence="2" id="KW-0812">Transmembrane</keyword>
<feature type="transmembrane region" description="Helical" evidence="2">
    <location>
        <begin position="398"/>
        <end position="423"/>
    </location>
</feature>
<evidence type="ECO:0000313" key="3">
    <source>
        <dbReference type="EMBL" id="GHJ87051.1"/>
    </source>
</evidence>
<dbReference type="GO" id="GO:0016791">
    <property type="term" value="F:phosphatase activity"/>
    <property type="evidence" value="ECO:0007669"/>
    <property type="project" value="TreeGrafter"/>
</dbReference>
<evidence type="ECO:0000256" key="2">
    <source>
        <dbReference type="SAM" id="Phobius"/>
    </source>
</evidence>
<proteinExistence type="predicted"/>
<name>A0A8H3TU95_9TREE</name>
<keyword evidence="2" id="KW-0472">Membrane</keyword>
<dbReference type="Gene3D" id="3.40.50.1240">
    <property type="entry name" value="Phosphoglycerate mutase-like"/>
    <property type="match status" value="1"/>
</dbReference>
<dbReference type="InterPro" id="IPR029033">
    <property type="entry name" value="His_PPase_superfam"/>
</dbReference>
<keyword evidence="2" id="KW-1133">Transmembrane helix</keyword>
<feature type="compositionally biased region" description="Basic and acidic residues" evidence="1">
    <location>
        <begin position="451"/>
        <end position="461"/>
    </location>
</feature>